<dbReference type="AlphaFoldDB" id="A0A645CET0"/>
<organism evidence="2">
    <name type="scientific">bioreactor metagenome</name>
    <dbReference type="NCBI Taxonomy" id="1076179"/>
    <lineage>
        <taxon>unclassified sequences</taxon>
        <taxon>metagenomes</taxon>
        <taxon>ecological metagenomes</taxon>
    </lineage>
</organism>
<name>A0A645CET0_9ZZZZ</name>
<dbReference type="SUPFAM" id="SSF49464">
    <property type="entry name" value="Carboxypeptidase regulatory domain-like"/>
    <property type="match status" value="1"/>
</dbReference>
<keyword evidence="1" id="KW-1133">Transmembrane helix</keyword>
<dbReference type="Gene3D" id="2.60.40.1120">
    <property type="entry name" value="Carboxypeptidase-like, regulatory domain"/>
    <property type="match status" value="1"/>
</dbReference>
<evidence type="ECO:0000313" key="2">
    <source>
        <dbReference type="EMBL" id="MPM75467.1"/>
    </source>
</evidence>
<dbReference type="InterPro" id="IPR008969">
    <property type="entry name" value="CarboxyPept-like_regulatory"/>
</dbReference>
<reference evidence="2" key="1">
    <citation type="submission" date="2019-08" db="EMBL/GenBank/DDBJ databases">
        <authorList>
            <person name="Kucharzyk K."/>
            <person name="Murdoch R.W."/>
            <person name="Higgins S."/>
            <person name="Loffler F."/>
        </authorList>
    </citation>
    <scope>NUCLEOTIDE SEQUENCE</scope>
</reference>
<protein>
    <recommendedName>
        <fullName evidence="3">TonB C-terminal domain-containing protein</fullName>
    </recommendedName>
</protein>
<feature type="transmembrane region" description="Helical" evidence="1">
    <location>
        <begin position="66"/>
        <end position="84"/>
    </location>
</feature>
<dbReference type="EMBL" id="VSSQ01026644">
    <property type="protein sequence ID" value="MPM75467.1"/>
    <property type="molecule type" value="Genomic_DNA"/>
</dbReference>
<proteinExistence type="predicted"/>
<evidence type="ECO:0008006" key="3">
    <source>
        <dbReference type="Google" id="ProtNLM"/>
    </source>
</evidence>
<keyword evidence="1" id="KW-0472">Membrane</keyword>
<sequence>MNLKDYIHGKRYGKEANRLEREAMNDPFLQDTIDGYDSVPGNHVEAIEKLEKRFAPQPKHIDKRGWLWAAAAVLVLLIGLPFLLRQPDTKDVQVASVESLKKEETTLSPKRDSLLVANHTPPKTAEERTATTVQKKVEVRVKEVQQAVEAEKTAEIVSEEILQLQAPERMAEAIEPEQVSVARAALPKQKAIQGKVAAVTAVSPNTKTISGKIVDEIGEPIIGATVNVKNTHLGAVTDMDGNFRLTVPKDEKGMLVASFIGMKNVEMPLKEHLGDVVMKSNDMALDEVVVVAFGTQKNESIVGSASTVKDPAPVFGEAEFRHYFEKNHDKTVCPDEPISIKVEFYVNGQGRPGSIAIKENSCQKLETEVKRLLLGSPPWSERNRKVTLNWTLNE</sequence>
<evidence type="ECO:0000256" key="1">
    <source>
        <dbReference type="SAM" id="Phobius"/>
    </source>
</evidence>
<comment type="caution">
    <text evidence="2">The sequence shown here is derived from an EMBL/GenBank/DDBJ whole genome shotgun (WGS) entry which is preliminary data.</text>
</comment>
<gene>
    <name evidence="2" type="ORF">SDC9_122460</name>
</gene>
<accession>A0A645CET0</accession>
<dbReference type="Pfam" id="PF13715">
    <property type="entry name" value="CarbopepD_reg_2"/>
    <property type="match status" value="1"/>
</dbReference>
<keyword evidence="1" id="KW-0812">Transmembrane</keyword>